<feature type="domain" description="CCT" evidence="4">
    <location>
        <begin position="220"/>
        <end position="262"/>
    </location>
</feature>
<evidence type="ECO:0000313" key="6">
    <source>
        <dbReference type="Proteomes" id="UP000257109"/>
    </source>
</evidence>
<dbReference type="PANTHER" id="PTHR31319">
    <property type="entry name" value="ZINC FINGER PROTEIN CONSTANS-LIKE 4"/>
    <property type="match status" value="1"/>
</dbReference>
<dbReference type="Proteomes" id="UP000257109">
    <property type="component" value="Unassembled WGS sequence"/>
</dbReference>
<evidence type="ECO:0000256" key="2">
    <source>
        <dbReference type="ARBA" id="ARBA00023242"/>
    </source>
</evidence>
<name>A0A371FCU5_MUCPR</name>
<feature type="non-terminal residue" evidence="5">
    <location>
        <position position="1"/>
    </location>
</feature>
<reference evidence="5" key="1">
    <citation type="submission" date="2018-05" db="EMBL/GenBank/DDBJ databases">
        <title>Draft genome of Mucuna pruriens seed.</title>
        <authorList>
            <person name="Nnadi N.E."/>
            <person name="Vos R."/>
            <person name="Hasami M.H."/>
            <person name="Devisetty U.K."/>
            <person name="Aguiy J.C."/>
        </authorList>
    </citation>
    <scope>NUCLEOTIDE SEQUENCE [LARGE SCALE GENOMIC DNA]</scope>
    <source>
        <strain evidence="5">JCA_2017</strain>
    </source>
</reference>
<gene>
    <name evidence="5" type="primary">COL4</name>
    <name evidence="5" type="ORF">CR513_43924</name>
</gene>
<dbReference type="OrthoDB" id="153872at2759"/>
<keyword evidence="6" id="KW-1185">Reference proteome</keyword>
<dbReference type="GO" id="GO:0009909">
    <property type="term" value="P:regulation of flower development"/>
    <property type="evidence" value="ECO:0007669"/>
    <property type="project" value="InterPro"/>
</dbReference>
<dbReference type="PANTHER" id="PTHR31319:SF103">
    <property type="entry name" value="CCT MOTIF FAMILY PROTEIN"/>
    <property type="match status" value="1"/>
</dbReference>
<organism evidence="5 6">
    <name type="scientific">Mucuna pruriens</name>
    <name type="common">Velvet bean</name>
    <name type="synonym">Dolichos pruriens</name>
    <dbReference type="NCBI Taxonomy" id="157652"/>
    <lineage>
        <taxon>Eukaryota</taxon>
        <taxon>Viridiplantae</taxon>
        <taxon>Streptophyta</taxon>
        <taxon>Embryophyta</taxon>
        <taxon>Tracheophyta</taxon>
        <taxon>Spermatophyta</taxon>
        <taxon>Magnoliopsida</taxon>
        <taxon>eudicotyledons</taxon>
        <taxon>Gunneridae</taxon>
        <taxon>Pentapetalae</taxon>
        <taxon>rosids</taxon>
        <taxon>fabids</taxon>
        <taxon>Fabales</taxon>
        <taxon>Fabaceae</taxon>
        <taxon>Papilionoideae</taxon>
        <taxon>50 kb inversion clade</taxon>
        <taxon>NPAAA clade</taxon>
        <taxon>indigoferoid/millettioid clade</taxon>
        <taxon>Phaseoleae</taxon>
        <taxon>Mucuna</taxon>
    </lineage>
</organism>
<proteinExistence type="predicted"/>
<comment type="caution">
    <text evidence="5">The sequence shown here is derived from an EMBL/GenBank/DDBJ whole genome shotgun (WGS) entry which is preliminary data.</text>
</comment>
<evidence type="ECO:0000256" key="3">
    <source>
        <dbReference type="PROSITE-ProRule" id="PRU00357"/>
    </source>
</evidence>
<accession>A0A371FCU5</accession>
<comment type="subcellular location">
    <subcellularLocation>
        <location evidence="1 3">Nucleus</location>
    </subcellularLocation>
</comment>
<dbReference type="GO" id="GO:0003700">
    <property type="term" value="F:DNA-binding transcription factor activity"/>
    <property type="evidence" value="ECO:0007669"/>
    <property type="project" value="TreeGrafter"/>
</dbReference>
<dbReference type="AlphaFoldDB" id="A0A371FCU5"/>
<protein>
    <submittedName>
        <fullName evidence="5">Zinc finger protein CONSTANS-LIKE 4</fullName>
    </submittedName>
</protein>
<dbReference type="GO" id="GO:0005634">
    <property type="term" value="C:nucleus"/>
    <property type="evidence" value="ECO:0007669"/>
    <property type="project" value="UniProtKB-SubCell"/>
</dbReference>
<evidence type="ECO:0000256" key="1">
    <source>
        <dbReference type="ARBA" id="ARBA00004123"/>
    </source>
</evidence>
<dbReference type="STRING" id="157652.A0A371FCU5"/>
<dbReference type="PROSITE" id="PS51017">
    <property type="entry name" value="CCT"/>
    <property type="match status" value="1"/>
</dbReference>
<keyword evidence="2 3" id="KW-0539">Nucleus</keyword>
<evidence type="ECO:0000313" key="5">
    <source>
        <dbReference type="EMBL" id="RDX76118.1"/>
    </source>
</evidence>
<evidence type="ECO:0000259" key="4">
    <source>
        <dbReference type="PROSITE" id="PS51017"/>
    </source>
</evidence>
<sequence>MSSDLYTLDISFHTHSSTNNMVSYDGNGDLMFLSDPYPFPFLTDDVAQGNFNNSLDPLTPSCFSFSPQENETFLHANPLSNGPNIKGEFRSFSALHGSQVTSEECQMGVDYTYYNHHFLSQTCSASESELKLIQRSFSCNSFDGKPGFTFEPHPDTLVDSPNFQWHALNSPENIFFTGQMRRVCSTGDLQKMKARDMSQTGSPLLEEANFKVGRYSAEERKEKISKYRAKRSQRKFNKIIKYACRKTLADNRTRIRGRFARNDEISEIPKAPCSTTEEYDEDEFWKQSTMTYWESVKLNAYGVLILIPQDTVEWKSNSI</sequence>
<dbReference type="Pfam" id="PF06203">
    <property type="entry name" value="CCT"/>
    <property type="match status" value="1"/>
</dbReference>
<dbReference type="InterPro" id="IPR010402">
    <property type="entry name" value="CCT_domain"/>
</dbReference>
<dbReference type="EMBL" id="QJKJ01009619">
    <property type="protein sequence ID" value="RDX76118.1"/>
    <property type="molecule type" value="Genomic_DNA"/>
</dbReference>
<dbReference type="InterPro" id="IPR045281">
    <property type="entry name" value="CONSTANS-like"/>
</dbReference>